<dbReference type="OrthoDB" id="4505928at2759"/>
<organism evidence="3 4">
    <name type="scientific">Coniochaeta pulveracea</name>
    <dbReference type="NCBI Taxonomy" id="177199"/>
    <lineage>
        <taxon>Eukaryota</taxon>
        <taxon>Fungi</taxon>
        <taxon>Dikarya</taxon>
        <taxon>Ascomycota</taxon>
        <taxon>Pezizomycotina</taxon>
        <taxon>Sordariomycetes</taxon>
        <taxon>Sordariomycetidae</taxon>
        <taxon>Coniochaetales</taxon>
        <taxon>Coniochaetaceae</taxon>
        <taxon>Coniochaeta</taxon>
    </lineage>
</organism>
<keyword evidence="4" id="KW-1185">Reference proteome</keyword>
<sequence length="261" mass="28918">MLQLEGEMPWKNKTEETAKKVRDNQRRSRERRRDLLRELQARVYAYEQQGVEVSQEIQRAARQVNERARQMEAENKALRGLLQTMGVAEAQVNDYLCQTLPTGAVVPHESHDSLVHTVITNGRPILPSVSTLLNRERPPSPVVDPALSLLNAQPNMSIFEHRNPLDQSFLSRNGYRPVSARELRAPDSAVASRPDNIDACCDPGTETSCEEAAAILADMQGHGNPSRAREALGCAGSSPCRVKNIKIFELLDQATDGSTGL</sequence>
<name>A0A420YMW5_9PEZI</name>
<feature type="coiled-coil region" evidence="1">
    <location>
        <begin position="54"/>
        <end position="81"/>
    </location>
</feature>
<accession>A0A420YMW5</accession>
<evidence type="ECO:0008006" key="5">
    <source>
        <dbReference type="Google" id="ProtNLM"/>
    </source>
</evidence>
<feature type="compositionally biased region" description="Basic and acidic residues" evidence="2">
    <location>
        <begin position="8"/>
        <end position="30"/>
    </location>
</feature>
<dbReference type="EMBL" id="QVQW01000002">
    <property type="protein sequence ID" value="RKU49218.1"/>
    <property type="molecule type" value="Genomic_DNA"/>
</dbReference>
<dbReference type="AlphaFoldDB" id="A0A420YMW5"/>
<comment type="caution">
    <text evidence="3">The sequence shown here is derived from an EMBL/GenBank/DDBJ whole genome shotgun (WGS) entry which is preliminary data.</text>
</comment>
<keyword evidence="1" id="KW-0175">Coiled coil</keyword>
<protein>
    <recommendedName>
        <fullName evidence="5">BZIP domain-containing protein</fullName>
    </recommendedName>
</protein>
<evidence type="ECO:0000256" key="2">
    <source>
        <dbReference type="SAM" id="MobiDB-lite"/>
    </source>
</evidence>
<feature type="region of interest" description="Disordered" evidence="2">
    <location>
        <begin position="1"/>
        <end position="30"/>
    </location>
</feature>
<proteinExistence type="predicted"/>
<dbReference type="Proteomes" id="UP000275385">
    <property type="component" value="Unassembled WGS sequence"/>
</dbReference>
<evidence type="ECO:0000313" key="3">
    <source>
        <dbReference type="EMBL" id="RKU49218.1"/>
    </source>
</evidence>
<reference evidence="3 4" key="1">
    <citation type="submission" date="2018-08" db="EMBL/GenBank/DDBJ databases">
        <title>Draft genome of the lignicolous fungus Coniochaeta pulveracea.</title>
        <authorList>
            <person name="Borstlap C.J."/>
            <person name="De Witt R.N."/>
            <person name="Botha A."/>
            <person name="Volschenk H."/>
        </authorList>
    </citation>
    <scope>NUCLEOTIDE SEQUENCE [LARGE SCALE GENOMIC DNA]</scope>
    <source>
        <strain evidence="3 4">CAB683</strain>
    </source>
</reference>
<dbReference type="PANTHER" id="PTHR42070:SF1">
    <property type="entry name" value="FILAMENT ASSOCIATED PROTEIN, PUTATIVE (AFU_ORTHOLOGUE AFUA_8G06630)-RELATED"/>
    <property type="match status" value="1"/>
</dbReference>
<dbReference type="PANTHER" id="PTHR42070">
    <property type="entry name" value="FILAMENT ASSOCIATED PROTEIN, PUTATIVE (AFU_ORTHOLOGUE AFUA_8G06630)-RELATED"/>
    <property type="match status" value="1"/>
</dbReference>
<gene>
    <name evidence="3" type="ORF">DL546_009247</name>
</gene>
<evidence type="ECO:0000256" key="1">
    <source>
        <dbReference type="SAM" id="Coils"/>
    </source>
</evidence>
<evidence type="ECO:0000313" key="4">
    <source>
        <dbReference type="Proteomes" id="UP000275385"/>
    </source>
</evidence>